<dbReference type="Gene3D" id="1.10.443.10">
    <property type="entry name" value="Intergrase catalytic core"/>
    <property type="match status" value="1"/>
</dbReference>
<dbReference type="InterPro" id="IPR013762">
    <property type="entry name" value="Integrase-like_cat_sf"/>
</dbReference>
<protein>
    <recommendedName>
        <fullName evidence="5">Site-specific integrase</fullName>
    </recommendedName>
</protein>
<proteinExistence type="predicted"/>
<sequence length="562" mass="61488">MSPVKASERPIDGSRSSRPPKGEHRPFAFDELGLSGELASALGSAHLASFGHTAWSSQTMAWRCVRKLAAFLHARGYALKVPLPSTVATEFRDWLGSLGHAATTCQSVLNRILAIFGWIERNAPALLAPGTRIKVLGFRVEPSPPREALSEEAVKRILECCYADIEATEASLTLGQRLLARTPLTSEESERCDLIAELLAMAGGGMPSQRAVHAAGGNLSRRVGVAGGLRGLSRQIWMCPEAMVPFYVAIVVQTSGNPQSILTMSRNCIAAHPLRTDLERVVWEKPRSGKEQHAEAPVGRKWSAPSLIRRLLALNANLLPATPPQHRERLFLAYPLVGKSPAIPSSSLLHILVNEFAERHGLPRFQLRDFRAASADAHHRAGGSMRIAQKRLNHESVATTMRYTRLDMRQAEHESRIRHFQGLLVRESMQPRADAPKGSARSGPVKNPAETVFGFRCGDPFGGIAQGSRSGELCLQFQRCATCPGAIIPLDNPQVVARLLAAFDALAEGRQRALAEGWQARYEMLYEPTRVILAEDILPAVSKAVRGRAEQLVKGRQIPHLE</sequence>
<keyword evidence="1" id="KW-0233">DNA recombination</keyword>
<reference evidence="3 4" key="1">
    <citation type="submission" date="2024-08" db="EMBL/GenBank/DDBJ databases">
        <authorList>
            <person name="Lu H."/>
        </authorList>
    </citation>
    <scope>NUCLEOTIDE SEQUENCE [LARGE SCALE GENOMIC DNA]</scope>
    <source>
        <strain evidence="3 4">DXS20W</strain>
    </source>
</reference>
<evidence type="ECO:0000256" key="1">
    <source>
        <dbReference type="ARBA" id="ARBA00023172"/>
    </source>
</evidence>
<evidence type="ECO:0000313" key="4">
    <source>
        <dbReference type="Proteomes" id="UP001606302"/>
    </source>
</evidence>
<feature type="compositionally biased region" description="Basic and acidic residues" evidence="2">
    <location>
        <begin position="1"/>
        <end position="12"/>
    </location>
</feature>
<dbReference type="EMBL" id="JBIGHX010000009">
    <property type="protein sequence ID" value="MFG6464169.1"/>
    <property type="molecule type" value="Genomic_DNA"/>
</dbReference>
<evidence type="ECO:0008006" key="5">
    <source>
        <dbReference type="Google" id="ProtNLM"/>
    </source>
</evidence>
<dbReference type="Proteomes" id="UP001606302">
    <property type="component" value="Unassembled WGS sequence"/>
</dbReference>
<name>A0ABW7GQS9_9BURK</name>
<dbReference type="SUPFAM" id="SSF56349">
    <property type="entry name" value="DNA breaking-rejoining enzymes"/>
    <property type="match status" value="1"/>
</dbReference>
<dbReference type="InterPro" id="IPR011010">
    <property type="entry name" value="DNA_brk_join_enz"/>
</dbReference>
<gene>
    <name evidence="3" type="ORF">ACG04Q_21550</name>
</gene>
<feature type="region of interest" description="Disordered" evidence="2">
    <location>
        <begin position="1"/>
        <end position="24"/>
    </location>
</feature>
<evidence type="ECO:0000256" key="2">
    <source>
        <dbReference type="SAM" id="MobiDB-lite"/>
    </source>
</evidence>
<organism evidence="3 4">
    <name type="scientific">Pelomonas lactea</name>
    <dbReference type="NCBI Taxonomy" id="3299030"/>
    <lineage>
        <taxon>Bacteria</taxon>
        <taxon>Pseudomonadati</taxon>
        <taxon>Pseudomonadota</taxon>
        <taxon>Betaproteobacteria</taxon>
        <taxon>Burkholderiales</taxon>
        <taxon>Sphaerotilaceae</taxon>
        <taxon>Roseateles</taxon>
    </lineage>
</organism>
<accession>A0ABW7GQS9</accession>
<dbReference type="RefSeq" id="WP_394513487.1">
    <property type="nucleotide sequence ID" value="NZ_JBIGHX010000009.1"/>
</dbReference>
<comment type="caution">
    <text evidence="3">The sequence shown here is derived from an EMBL/GenBank/DDBJ whole genome shotgun (WGS) entry which is preliminary data.</text>
</comment>
<keyword evidence="4" id="KW-1185">Reference proteome</keyword>
<evidence type="ECO:0000313" key="3">
    <source>
        <dbReference type="EMBL" id="MFG6464169.1"/>
    </source>
</evidence>